<dbReference type="Proteomes" id="UP000027265">
    <property type="component" value="Unassembled WGS sequence"/>
</dbReference>
<dbReference type="InParanoid" id="A0A067Q9M2"/>
<dbReference type="SMART" id="SM00256">
    <property type="entry name" value="FBOX"/>
    <property type="match status" value="1"/>
</dbReference>
<dbReference type="Pfam" id="PF00646">
    <property type="entry name" value="F-box"/>
    <property type="match status" value="1"/>
</dbReference>
<dbReference type="HOGENOM" id="CLU_010790_2_0_1"/>
<organism evidence="3 4">
    <name type="scientific">Jaapia argillacea MUCL 33604</name>
    <dbReference type="NCBI Taxonomy" id="933084"/>
    <lineage>
        <taxon>Eukaryota</taxon>
        <taxon>Fungi</taxon>
        <taxon>Dikarya</taxon>
        <taxon>Basidiomycota</taxon>
        <taxon>Agaricomycotina</taxon>
        <taxon>Agaricomycetes</taxon>
        <taxon>Agaricomycetidae</taxon>
        <taxon>Jaapiales</taxon>
        <taxon>Jaapiaceae</taxon>
        <taxon>Jaapia</taxon>
    </lineage>
</organism>
<dbReference type="SUPFAM" id="SSF81383">
    <property type="entry name" value="F-box domain"/>
    <property type="match status" value="1"/>
</dbReference>
<proteinExistence type="predicted"/>
<evidence type="ECO:0000313" key="4">
    <source>
        <dbReference type="Proteomes" id="UP000027265"/>
    </source>
</evidence>
<reference evidence="4" key="1">
    <citation type="journal article" date="2014" name="Proc. Natl. Acad. Sci. U.S.A.">
        <title>Extensive sampling of basidiomycete genomes demonstrates inadequacy of the white-rot/brown-rot paradigm for wood decay fungi.</title>
        <authorList>
            <person name="Riley R."/>
            <person name="Salamov A.A."/>
            <person name="Brown D.W."/>
            <person name="Nagy L.G."/>
            <person name="Floudas D."/>
            <person name="Held B.W."/>
            <person name="Levasseur A."/>
            <person name="Lombard V."/>
            <person name="Morin E."/>
            <person name="Otillar R."/>
            <person name="Lindquist E.A."/>
            <person name="Sun H."/>
            <person name="LaButti K.M."/>
            <person name="Schmutz J."/>
            <person name="Jabbour D."/>
            <person name="Luo H."/>
            <person name="Baker S.E."/>
            <person name="Pisabarro A.G."/>
            <person name="Walton J.D."/>
            <person name="Blanchette R.A."/>
            <person name="Henrissat B."/>
            <person name="Martin F."/>
            <person name="Cullen D."/>
            <person name="Hibbett D.S."/>
            <person name="Grigoriev I.V."/>
        </authorList>
    </citation>
    <scope>NUCLEOTIDE SEQUENCE [LARGE SCALE GENOMIC DNA]</scope>
    <source>
        <strain evidence="4">MUCL 33604</strain>
    </source>
</reference>
<dbReference type="OrthoDB" id="2322499at2759"/>
<evidence type="ECO:0000313" key="3">
    <source>
        <dbReference type="EMBL" id="KDQ62855.1"/>
    </source>
</evidence>
<dbReference type="STRING" id="933084.A0A067Q9M2"/>
<sequence length="717" mass="81627">MAKLSKSISSPADSTQKRKNIQPALEDDGEKSRVKKRSRRGMTFGDLTVLLRMPMDILFKVLGHLLPLDLLNLSRTNKEFRLMIMSRTSLHLWKVSFDQFPGIPECRPNTSTPRWASLVFEQHCHNCLKSPVRVVEWRLGVRYCARCAKSMLCEESLSPYDSDSLGSLLPHRVIKDGRRGIFVRSQLEEMQNSLGRLPWEKKEAFKEERKTLVQRIHEHADRSAQWALTQAHERSHEIDAVRHRRKEAIVAKLTALGWGDEVGQIAEVDSLEKHKFVKAPKPLTERIWENIKADLVSYMEEMRAKRLIRERLALLNHRKAITIGVLRAYKASRLDCCDVFPGPPDFCGLPEVKAIVDRPSESVVNEGSFTDIVAALPELIEGWRGSLHRQLVNRIVAQQEGRLKDPVSSSHYRLYSLTPEGHRIVQSDKPHRMYQQIMARIRLASTVFKCDRCSCTRSYWASSAAPMRQAVLCGESDGNPLYILPSPPLFYPQVFGHRCLCTSSQLQTSLNDRNDPSTSLGFSVTDRSAWSSDLLRVDFRASKFAEEIVRVCGLDPMVATAKQMDDMFARVVCVACAVDEEEGFLEGMNWRAAIHHATRRHIGDEDRVQWHKLPENDSVKVRNLEANMIELFRSSPQVIPTHSGDPTINEVDAWSCFHCLDLPCERGSMSLHDVQTHVRNQHGQNSPAANRDFFKALEAWPEGMICTPVRFEATASH</sequence>
<feature type="compositionally biased region" description="Polar residues" evidence="1">
    <location>
        <begin position="1"/>
        <end position="14"/>
    </location>
</feature>
<feature type="domain" description="F-box" evidence="2">
    <location>
        <begin position="47"/>
        <end position="96"/>
    </location>
</feature>
<dbReference type="InterPro" id="IPR036047">
    <property type="entry name" value="F-box-like_dom_sf"/>
</dbReference>
<evidence type="ECO:0000259" key="2">
    <source>
        <dbReference type="PROSITE" id="PS50181"/>
    </source>
</evidence>
<protein>
    <recommendedName>
        <fullName evidence="2">F-box domain-containing protein</fullName>
    </recommendedName>
</protein>
<gene>
    <name evidence="3" type="ORF">JAAARDRAFT_188497</name>
</gene>
<feature type="region of interest" description="Disordered" evidence="1">
    <location>
        <begin position="1"/>
        <end position="37"/>
    </location>
</feature>
<dbReference type="InterPro" id="IPR001810">
    <property type="entry name" value="F-box_dom"/>
</dbReference>
<evidence type="ECO:0000256" key="1">
    <source>
        <dbReference type="SAM" id="MobiDB-lite"/>
    </source>
</evidence>
<dbReference type="EMBL" id="KL197710">
    <property type="protein sequence ID" value="KDQ62855.1"/>
    <property type="molecule type" value="Genomic_DNA"/>
</dbReference>
<keyword evidence="4" id="KW-1185">Reference proteome</keyword>
<dbReference type="AlphaFoldDB" id="A0A067Q9M2"/>
<name>A0A067Q9M2_9AGAM</name>
<accession>A0A067Q9M2</accession>
<dbReference type="PROSITE" id="PS50181">
    <property type="entry name" value="FBOX"/>
    <property type="match status" value="1"/>
</dbReference>